<dbReference type="PANTHER" id="PTHR19143">
    <property type="entry name" value="FIBRINOGEN/TENASCIN/ANGIOPOEITIN"/>
    <property type="match status" value="1"/>
</dbReference>
<organism evidence="3 4">
    <name type="scientific">Ranitomeya imitator</name>
    <name type="common">mimic poison frog</name>
    <dbReference type="NCBI Taxonomy" id="111125"/>
    <lineage>
        <taxon>Eukaryota</taxon>
        <taxon>Metazoa</taxon>
        <taxon>Chordata</taxon>
        <taxon>Craniata</taxon>
        <taxon>Vertebrata</taxon>
        <taxon>Euteleostomi</taxon>
        <taxon>Amphibia</taxon>
        <taxon>Batrachia</taxon>
        <taxon>Anura</taxon>
        <taxon>Neobatrachia</taxon>
        <taxon>Hyloidea</taxon>
        <taxon>Dendrobatidae</taxon>
        <taxon>Dendrobatinae</taxon>
        <taxon>Ranitomeya</taxon>
    </lineage>
</organism>
<evidence type="ECO:0000259" key="2">
    <source>
        <dbReference type="PROSITE" id="PS51406"/>
    </source>
</evidence>
<dbReference type="PANTHER" id="PTHR19143:SF454">
    <property type="entry name" value="FICOLIN-1-A"/>
    <property type="match status" value="1"/>
</dbReference>
<feature type="non-terminal residue" evidence="3">
    <location>
        <position position="1"/>
    </location>
</feature>
<evidence type="ECO:0000313" key="3">
    <source>
        <dbReference type="EMBL" id="CAJ0940592.1"/>
    </source>
</evidence>
<dbReference type="EMBL" id="CAUEEQ010017627">
    <property type="protein sequence ID" value="CAJ0940592.1"/>
    <property type="molecule type" value="Genomic_DNA"/>
</dbReference>
<comment type="caution">
    <text evidence="3">The sequence shown here is derived from an EMBL/GenBank/DDBJ whole genome shotgun (WGS) entry which is preliminary data.</text>
</comment>
<keyword evidence="4" id="KW-1185">Reference proteome</keyword>
<feature type="domain" description="Fibrinogen C-terminal" evidence="2">
    <location>
        <begin position="1"/>
        <end position="135"/>
    </location>
</feature>
<sequence length="135" mass="15695">HRTLVLAGKFNLRVDFRDFSNKHTFALYRDFSISSEEQNYTLSSVQFLKGSAGDSLTYHRDSAFSTKDRDNDSVKHNCAQTYRGGWWYNACHYANLNGLYLRGNHTSYANGVNWLRGRGQHYSYQVTEMKIRPQP</sequence>
<name>A0ABN9LJQ1_9NEOB</name>
<dbReference type="Pfam" id="PF00147">
    <property type="entry name" value="Fibrinogen_C"/>
    <property type="match status" value="1"/>
</dbReference>
<evidence type="ECO:0000256" key="1">
    <source>
        <dbReference type="ARBA" id="ARBA00023157"/>
    </source>
</evidence>
<dbReference type="Gene3D" id="3.90.215.10">
    <property type="entry name" value="Gamma Fibrinogen, chain A, domain 1"/>
    <property type="match status" value="1"/>
</dbReference>
<dbReference type="InterPro" id="IPR020837">
    <property type="entry name" value="Fibrinogen_CS"/>
</dbReference>
<evidence type="ECO:0000313" key="4">
    <source>
        <dbReference type="Proteomes" id="UP001176940"/>
    </source>
</evidence>
<dbReference type="InterPro" id="IPR002181">
    <property type="entry name" value="Fibrinogen_a/b/g_C_dom"/>
</dbReference>
<dbReference type="Proteomes" id="UP001176940">
    <property type="component" value="Unassembled WGS sequence"/>
</dbReference>
<protein>
    <recommendedName>
        <fullName evidence="2">Fibrinogen C-terminal domain-containing protein</fullName>
    </recommendedName>
</protein>
<accession>A0ABN9LJQ1</accession>
<dbReference type="InterPro" id="IPR036056">
    <property type="entry name" value="Fibrinogen-like_C"/>
</dbReference>
<dbReference type="SMART" id="SM00186">
    <property type="entry name" value="FBG"/>
    <property type="match status" value="1"/>
</dbReference>
<keyword evidence="1" id="KW-1015">Disulfide bond</keyword>
<dbReference type="SUPFAM" id="SSF56496">
    <property type="entry name" value="Fibrinogen C-terminal domain-like"/>
    <property type="match status" value="1"/>
</dbReference>
<reference evidence="3" key="1">
    <citation type="submission" date="2023-07" db="EMBL/GenBank/DDBJ databases">
        <authorList>
            <person name="Stuckert A."/>
        </authorList>
    </citation>
    <scope>NUCLEOTIDE SEQUENCE</scope>
</reference>
<gene>
    <name evidence="3" type="ORF">RIMI_LOCUS8758146</name>
</gene>
<dbReference type="InterPro" id="IPR014716">
    <property type="entry name" value="Fibrinogen_a/b/g_C_1"/>
</dbReference>
<dbReference type="InterPro" id="IPR050373">
    <property type="entry name" value="Fibrinogen_C-term_domain"/>
</dbReference>
<dbReference type="PROSITE" id="PS51406">
    <property type="entry name" value="FIBRINOGEN_C_2"/>
    <property type="match status" value="1"/>
</dbReference>
<dbReference type="PROSITE" id="PS00514">
    <property type="entry name" value="FIBRINOGEN_C_1"/>
    <property type="match status" value="1"/>
</dbReference>
<proteinExistence type="predicted"/>